<dbReference type="InterPro" id="IPR001375">
    <property type="entry name" value="Peptidase_S9_cat"/>
</dbReference>
<keyword evidence="2" id="KW-0645">Protease</keyword>
<organism evidence="6 7">
    <name type="scientific">Oceanobacillus profundus</name>
    <dbReference type="NCBI Taxonomy" id="372463"/>
    <lineage>
        <taxon>Bacteria</taxon>
        <taxon>Bacillati</taxon>
        <taxon>Bacillota</taxon>
        <taxon>Bacilli</taxon>
        <taxon>Bacillales</taxon>
        <taxon>Bacillaceae</taxon>
        <taxon>Oceanobacillus</taxon>
    </lineage>
</organism>
<accession>A0A417YLM7</accession>
<dbReference type="PANTHER" id="PTHR42776">
    <property type="entry name" value="SERINE PEPTIDASE S9 FAMILY MEMBER"/>
    <property type="match status" value="1"/>
</dbReference>
<dbReference type="RefSeq" id="WP_118888665.1">
    <property type="nucleotide sequence ID" value="NZ_QWEH01000002.1"/>
</dbReference>
<evidence type="ECO:0000256" key="1">
    <source>
        <dbReference type="ARBA" id="ARBA00010040"/>
    </source>
</evidence>
<dbReference type="FunFam" id="3.40.50.1820:FF:000028">
    <property type="entry name" value="S9 family peptidase"/>
    <property type="match status" value="1"/>
</dbReference>
<keyword evidence="3" id="KW-0378">Hydrolase</keyword>
<dbReference type="Pfam" id="PF00326">
    <property type="entry name" value="Peptidase_S9"/>
    <property type="match status" value="1"/>
</dbReference>
<evidence type="ECO:0000259" key="5">
    <source>
        <dbReference type="Pfam" id="PF00326"/>
    </source>
</evidence>
<comment type="caution">
    <text evidence="6">The sequence shown here is derived from an EMBL/GenBank/DDBJ whole genome shotgun (WGS) entry which is preliminary data.</text>
</comment>
<dbReference type="EMBL" id="QWEH01000002">
    <property type="protein sequence ID" value="RHW34301.1"/>
    <property type="molecule type" value="Genomic_DNA"/>
</dbReference>
<proteinExistence type="inferred from homology"/>
<dbReference type="AlphaFoldDB" id="A0A417YLM7"/>
<gene>
    <name evidence="6" type="ORF">D1B32_03800</name>
</gene>
<evidence type="ECO:0000313" key="6">
    <source>
        <dbReference type="EMBL" id="RHW34301.1"/>
    </source>
</evidence>
<dbReference type="Gene3D" id="2.120.10.30">
    <property type="entry name" value="TolB, C-terminal domain"/>
    <property type="match status" value="2"/>
</dbReference>
<dbReference type="SUPFAM" id="SSF82171">
    <property type="entry name" value="DPP6 N-terminal domain-like"/>
    <property type="match status" value="1"/>
</dbReference>
<dbReference type="SUPFAM" id="SSF53474">
    <property type="entry name" value="alpha/beta-Hydrolases"/>
    <property type="match status" value="1"/>
</dbReference>
<dbReference type="Proteomes" id="UP000285456">
    <property type="component" value="Unassembled WGS sequence"/>
</dbReference>
<dbReference type="PANTHER" id="PTHR42776:SF27">
    <property type="entry name" value="DIPEPTIDYL PEPTIDASE FAMILY MEMBER 6"/>
    <property type="match status" value="1"/>
</dbReference>
<dbReference type="GO" id="GO:0006508">
    <property type="term" value="P:proteolysis"/>
    <property type="evidence" value="ECO:0007669"/>
    <property type="project" value="UniProtKB-KW"/>
</dbReference>
<protein>
    <submittedName>
        <fullName evidence="6">S9 family peptidase</fullName>
    </submittedName>
</protein>
<name>A0A417YLM7_9BACI</name>
<dbReference type="GO" id="GO:0004252">
    <property type="term" value="F:serine-type endopeptidase activity"/>
    <property type="evidence" value="ECO:0007669"/>
    <property type="project" value="TreeGrafter"/>
</dbReference>
<dbReference type="InterPro" id="IPR011042">
    <property type="entry name" value="6-blade_b-propeller_TolB-like"/>
</dbReference>
<dbReference type="InterPro" id="IPR029058">
    <property type="entry name" value="AB_hydrolase_fold"/>
</dbReference>
<evidence type="ECO:0000256" key="4">
    <source>
        <dbReference type="ARBA" id="ARBA00022825"/>
    </source>
</evidence>
<dbReference type="Gene3D" id="3.40.50.1820">
    <property type="entry name" value="alpha/beta hydrolase"/>
    <property type="match status" value="1"/>
</dbReference>
<evidence type="ECO:0000256" key="2">
    <source>
        <dbReference type="ARBA" id="ARBA00022670"/>
    </source>
</evidence>
<reference evidence="6 7" key="1">
    <citation type="journal article" date="2007" name="Int. J. Syst. Evol. Microbiol.">
        <title>Oceanobacillus profundus sp. nov., isolated from a deep-sea sediment core.</title>
        <authorList>
            <person name="Kim Y.G."/>
            <person name="Choi D.H."/>
            <person name="Hyun S."/>
            <person name="Cho B.C."/>
        </authorList>
    </citation>
    <scope>NUCLEOTIDE SEQUENCE [LARGE SCALE GENOMIC DNA]</scope>
    <source>
        <strain evidence="6 7">DSM 18246</strain>
    </source>
</reference>
<evidence type="ECO:0000256" key="3">
    <source>
        <dbReference type="ARBA" id="ARBA00022801"/>
    </source>
</evidence>
<feature type="domain" description="Peptidase S9 prolyl oligopeptidase catalytic" evidence="5">
    <location>
        <begin position="457"/>
        <end position="667"/>
    </location>
</feature>
<keyword evidence="4" id="KW-0720">Serine protease</keyword>
<keyword evidence="7" id="KW-1185">Reference proteome</keyword>
<comment type="similarity">
    <text evidence="1">Belongs to the peptidase S9C family.</text>
</comment>
<dbReference type="InterPro" id="IPR011659">
    <property type="entry name" value="WD40"/>
</dbReference>
<evidence type="ECO:0000313" key="7">
    <source>
        <dbReference type="Proteomes" id="UP000285456"/>
    </source>
</evidence>
<sequence>MVHTKRSIKSEDLKKIEVYSDPQYTPDGKAFTYVSTTINEENKYQSQLYFQQFDETEAKQWTFENTKNDNLHFSPDGKIAVFQSTRSGISQLYLINKAGGEAKQLTAFKHGAYSPLWSKDGRSIFFHASLDKGDHIEGQKELTTEERQKEKEHNAKQPLVVNRLKYKSDANGFHDNKTTQIIQYSLETKAFTQLTTKDADHSFQDSSPDASTILFTANFDADADYERFSDLFTLHLETKEVTKLTNGKSSYYNAKFSPHGNKIACFGHDFEYSTATLSKLFLIDVTTKSRTPLSNDWDMQLGDVMVGDTRLGAATTGPIWSADGNRIFFIATDFGATGLYQATMDGNLNVLYKNSNHVFSFTYHPEAESFILGISTPTNPCNFYQLNKDLQLERLTNANEKFLQEVAISEPEALTFTAQDGLEIQGWLLCPYDFDETKKYPFILEIHGGPHMMYGQTFFHEMQLLAAKGYVVLYTNPRGSHGYGQKFVDAVRFNYGKGDYSDLMDAVDYVLENYSFIDETRLGVTGGSYGGFMTNWIVGHTNRFKAAVTQRSISNWLSFYGVSDIGYFFTKGEHGLNLLDDPTKLWDISPLKYANNIETPLLILHGERDFRCPIEQGEQLFITLKHLRKEVKFVRFPGATHELSRSGQPIMRIARLDQICHWFEKYL</sequence>
<dbReference type="Pfam" id="PF07676">
    <property type="entry name" value="PD40"/>
    <property type="match status" value="3"/>
</dbReference>